<evidence type="ECO:0000259" key="7">
    <source>
        <dbReference type="PROSITE" id="PS50109"/>
    </source>
</evidence>
<evidence type="ECO:0000259" key="8">
    <source>
        <dbReference type="PROSITE" id="PS50113"/>
    </source>
</evidence>
<protein>
    <recommendedName>
        <fullName evidence="2">histidine kinase</fullName>
        <ecNumber evidence="2">2.7.13.3</ecNumber>
    </recommendedName>
</protein>
<keyword evidence="3" id="KW-0597">Phosphoprotein</keyword>
<dbReference type="SUPFAM" id="SSF55785">
    <property type="entry name" value="PYP-like sensor domain (PAS domain)"/>
    <property type="match status" value="2"/>
</dbReference>
<accession>A0A4P6HKW2</accession>
<dbReference type="InterPro" id="IPR036097">
    <property type="entry name" value="HisK_dim/P_sf"/>
</dbReference>
<dbReference type="PROSITE" id="PS50113">
    <property type="entry name" value="PAC"/>
    <property type="match status" value="2"/>
</dbReference>
<dbReference type="EC" id="2.7.13.3" evidence="2"/>
<dbReference type="SUPFAM" id="SSF55874">
    <property type="entry name" value="ATPase domain of HSP90 chaperone/DNA topoisomerase II/histidine kinase"/>
    <property type="match status" value="1"/>
</dbReference>
<name>A0A4P6HKW2_9BACT</name>
<dbReference type="SMART" id="SM00091">
    <property type="entry name" value="PAS"/>
    <property type="match status" value="2"/>
</dbReference>
<dbReference type="KEGG" id="dcb:C3Y92_08685"/>
<sequence length="542" mass="59228">MWDPVAARADPALFGAMADASPDLFFYKDSGLIYRYANHSFCSLFGIDASDILGRTDDEAFPQPSARRHRQADLAVLASRRSQTFEYVVERGDRSVWLQVLKSPVLGTDGAVEGIFCVARNITASKAAEDQNRRAVAVLERDAIDREKELRRTNEELRRQAAKRLKAEKALEESHRSLNCIFENSPIGIAFVTDRIVRRANPRFHQLYALEPGQAVGLPTADFYPDAEAYESFGRHYYPALGAGERVDVVRVMRRHDGTEFWCRIIGQVLDAARPQDGSIWLMEDVTERRLAEEATRAAERLKREFMDNMSHEIRTPLNGILGMAEVLSAGLTDPQQQEMLETLKDSGRALAALLENVLDFARLDAGDVVSRRAAFSLVNLIEGVAASFAGAAMQKGLHLSWRAQPSTPELVVGDGGGLRQILAALVSNAVKFTDAGAIEIVAEAQPSLAASRDAQAMVWVSLAVHDTGIGLSPDQIESIFEPFRQVDGSKTRRHGGAGLGLAIAGKLAAAMGGELAVESEPGRGSVFRFTAPFEVYTAADS</sequence>
<dbReference type="SMART" id="SM00086">
    <property type="entry name" value="PAC"/>
    <property type="match status" value="2"/>
</dbReference>
<comment type="catalytic activity">
    <reaction evidence="1">
        <text>ATP + protein L-histidine = ADP + protein N-phospho-L-histidine.</text>
        <dbReference type="EC" id="2.7.13.3"/>
    </reaction>
</comment>
<reference evidence="9 10" key="1">
    <citation type="submission" date="2018-02" db="EMBL/GenBank/DDBJ databases">
        <title>Genome sequence of Desulfovibrio carbinolicus DSM 3852.</title>
        <authorList>
            <person name="Wilbanks E."/>
            <person name="Skennerton C.T."/>
            <person name="Orphan V.J."/>
        </authorList>
    </citation>
    <scope>NUCLEOTIDE SEQUENCE [LARGE SCALE GENOMIC DNA]</scope>
    <source>
        <strain evidence="9 10">DSM 3852</strain>
    </source>
</reference>
<dbReference type="RefSeq" id="WP_129351753.1">
    <property type="nucleotide sequence ID" value="NZ_CP026538.1"/>
</dbReference>
<dbReference type="InterPro" id="IPR000014">
    <property type="entry name" value="PAS"/>
</dbReference>
<dbReference type="PRINTS" id="PR00344">
    <property type="entry name" value="BCTRLSENSOR"/>
</dbReference>
<dbReference type="InterPro" id="IPR003594">
    <property type="entry name" value="HATPase_dom"/>
</dbReference>
<dbReference type="PROSITE" id="PS50109">
    <property type="entry name" value="HIS_KIN"/>
    <property type="match status" value="1"/>
</dbReference>
<evidence type="ECO:0000313" key="10">
    <source>
        <dbReference type="Proteomes" id="UP000293296"/>
    </source>
</evidence>
<keyword evidence="5 9" id="KW-0418">Kinase</keyword>
<organism evidence="9 10">
    <name type="scientific">Solidesulfovibrio carbinolicus</name>
    <dbReference type="NCBI Taxonomy" id="296842"/>
    <lineage>
        <taxon>Bacteria</taxon>
        <taxon>Pseudomonadati</taxon>
        <taxon>Thermodesulfobacteriota</taxon>
        <taxon>Desulfovibrionia</taxon>
        <taxon>Desulfovibrionales</taxon>
        <taxon>Desulfovibrionaceae</taxon>
        <taxon>Solidesulfovibrio</taxon>
    </lineage>
</organism>
<dbReference type="AlphaFoldDB" id="A0A4P6HKW2"/>
<dbReference type="InterPro" id="IPR013656">
    <property type="entry name" value="PAS_4"/>
</dbReference>
<dbReference type="Proteomes" id="UP000293296">
    <property type="component" value="Chromosome"/>
</dbReference>
<dbReference type="FunFam" id="3.30.565.10:FF:000010">
    <property type="entry name" value="Sensor histidine kinase RcsC"/>
    <property type="match status" value="1"/>
</dbReference>
<dbReference type="InterPro" id="IPR005467">
    <property type="entry name" value="His_kinase_dom"/>
</dbReference>
<feature type="domain" description="PAC" evidence="8">
    <location>
        <begin position="81"/>
        <end position="134"/>
    </location>
</feature>
<dbReference type="PANTHER" id="PTHR43047:SF78">
    <property type="entry name" value="SENSORY_REGULATORY PROTEIN RPFC"/>
    <property type="match status" value="1"/>
</dbReference>
<gene>
    <name evidence="9" type="ORF">C3Y92_08685</name>
</gene>
<evidence type="ECO:0000313" key="9">
    <source>
        <dbReference type="EMBL" id="QAZ67296.1"/>
    </source>
</evidence>
<feature type="domain" description="PAC" evidence="8">
    <location>
        <begin position="246"/>
        <end position="298"/>
    </location>
</feature>
<dbReference type="InterPro" id="IPR003661">
    <property type="entry name" value="HisK_dim/P_dom"/>
</dbReference>
<keyword evidence="10" id="KW-1185">Reference proteome</keyword>
<feature type="domain" description="Histidine kinase" evidence="7">
    <location>
        <begin position="309"/>
        <end position="536"/>
    </location>
</feature>
<dbReference type="PANTHER" id="PTHR43047">
    <property type="entry name" value="TWO-COMPONENT HISTIDINE PROTEIN KINASE"/>
    <property type="match status" value="1"/>
</dbReference>
<dbReference type="Gene3D" id="3.30.565.10">
    <property type="entry name" value="Histidine kinase-like ATPase, C-terminal domain"/>
    <property type="match status" value="1"/>
</dbReference>
<evidence type="ECO:0000256" key="4">
    <source>
        <dbReference type="ARBA" id="ARBA00022679"/>
    </source>
</evidence>
<dbReference type="Gene3D" id="1.10.287.130">
    <property type="match status" value="1"/>
</dbReference>
<keyword evidence="6" id="KW-0175">Coiled coil</keyword>
<dbReference type="SUPFAM" id="SSF47384">
    <property type="entry name" value="Homodimeric domain of signal transducing histidine kinase"/>
    <property type="match status" value="1"/>
</dbReference>
<dbReference type="SMART" id="SM00387">
    <property type="entry name" value="HATPase_c"/>
    <property type="match status" value="1"/>
</dbReference>
<evidence type="ECO:0000256" key="5">
    <source>
        <dbReference type="ARBA" id="ARBA00022777"/>
    </source>
</evidence>
<dbReference type="Pfam" id="PF00512">
    <property type="entry name" value="HisKA"/>
    <property type="match status" value="1"/>
</dbReference>
<dbReference type="CDD" id="cd16922">
    <property type="entry name" value="HATPase_EvgS-ArcB-TorS-like"/>
    <property type="match status" value="1"/>
</dbReference>
<dbReference type="InterPro" id="IPR036890">
    <property type="entry name" value="HATPase_C_sf"/>
</dbReference>
<evidence type="ECO:0000256" key="1">
    <source>
        <dbReference type="ARBA" id="ARBA00000085"/>
    </source>
</evidence>
<dbReference type="Gene3D" id="3.30.450.20">
    <property type="entry name" value="PAS domain"/>
    <property type="match status" value="2"/>
</dbReference>
<proteinExistence type="predicted"/>
<evidence type="ECO:0000256" key="2">
    <source>
        <dbReference type="ARBA" id="ARBA00012438"/>
    </source>
</evidence>
<dbReference type="SMART" id="SM00388">
    <property type="entry name" value="HisKA"/>
    <property type="match status" value="1"/>
</dbReference>
<dbReference type="InterPro" id="IPR001610">
    <property type="entry name" value="PAC"/>
</dbReference>
<dbReference type="CDD" id="cd00082">
    <property type="entry name" value="HisKA"/>
    <property type="match status" value="1"/>
</dbReference>
<dbReference type="InterPro" id="IPR004358">
    <property type="entry name" value="Sig_transdc_His_kin-like_C"/>
</dbReference>
<feature type="coiled-coil region" evidence="6">
    <location>
        <begin position="136"/>
        <end position="170"/>
    </location>
</feature>
<dbReference type="NCBIfam" id="TIGR00229">
    <property type="entry name" value="sensory_box"/>
    <property type="match status" value="2"/>
</dbReference>
<dbReference type="OrthoDB" id="9782655at2"/>
<evidence type="ECO:0000256" key="6">
    <source>
        <dbReference type="SAM" id="Coils"/>
    </source>
</evidence>
<dbReference type="Pfam" id="PF08448">
    <property type="entry name" value="PAS_4"/>
    <property type="match status" value="2"/>
</dbReference>
<dbReference type="EMBL" id="CP026538">
    <property type="protein sequence ID" value="QAZ67296.1"/>
    <property type="molecule type" value="Genomic_DNA"/>
</dbReference>
<keyword evidence="4" id="KW-0808">Transferase</keyword>
<dbReference type="InterPro" id="IPR035965">
    <property type="entry name" value="PAS-like_dom_sf"/>
</dbReference>
<dbReference type="InterPro" id="IPR000700">
    <property type="entry name" value="PAS-assoc_C"/>
</dbReference>
<dbReference type="GO" id="GO:0000155">
    <property type="term" value="F:phosphorelay sensor kinase activity"/>
    <property type="evidence" value="ECO:0007669"/>
    <property type="project" value="InterPro"/>
</dbReference>
<dbReference type="Pfam" id="PF02518">
    <property type="entry name" value="HATPase_c"/>
    <property type="match status" value="1"/>
</dbReference>
<dbReference type="CDD" id="cd00130">
    <property type="entry name" value="PAS"/>
    <property type="match status" value="1"/>
</dbReference>
<evidence type="ECO:0000256" key="3">
    <source>
        <dbReference type="ARBA" id="ARBA00022553"/>
    </source>
</evidence>